<dbReference type="Pfam" id="PF04191">
    <property type="entry name" value="PEMT"/>
    <property type="match status" value="1"/>
</dbReference>
<comment type="similarity">
    <text evidence="2">Belongs to the Lgt family.</text>
</comment>
<feature type="transmembrane region" description="Helical" evidence="8">
    <location>
        <begin position="377"/>
        <end position="396"/>
    </location>
</feature>
<feature type="transmembrane region" description="Helical" evidence="8">
    <location>
        <begin position="241"/>
        <end position="260"/>
    </location>
</feature>
<evidence type="ECO:0000256" key="3">
    <source>
        <dbReference type="ARBA" id="ARBA00022475"/>
    </source>
</evidence>
<evidence type="ECO:0000256" key="6">
    <source>
        <dbReference type="ARBA" id="ARBA00022989"/>
    </source>
</evidence>
<feature type="transmembrane region" description="Helical" evidence="8">
    <location>
        <begin position="87"/>
        <end position="109"/>
    </location>
</feature>
<feature type="transmembrane region" description="Helical" evidence="8">
    <location>
        <begin position="210"/>
        <end position="229"/>
    </location>
</feature>
<evidence type="ECO:0000313" key="10">
    <source>
        <dbReference type="EMBL" id="BEG99018.1"/>
    </source>
</evidence>
<dbReference type="InterPro" id="IPR001640">
    <property type="entry name" value="Lgt"/>
</dbReference>
<sequence>MEKVKNWFGKVMFGMLFIIVIPSTLIIWSEYTTNLIQITVPVNRPGGYLLSAIGVLMVVAGMAHLWFFGKGLPMNAFPPKLFVKKGIYAFTSHPIYAGAILLSFGISSIAESASGFWLVSPLFTLMVIDYTVGFENERTIRIFGYQEYKPFLSLPTNSEKAPLIKERFAVYILVYLPWILMYEAFIIPGVPKDAIDTSLNFEKEWPVFEFTTFFYLSVYLFTILVPLVIRKKNDLRSFEIDVWFATVVTGIIYFTVPFVAEQRQFTPHSVWGELLLADRSYDGITASLPAFHVIWAFIAARYFARSFRKIKWFWLFLAILISISCITTGNHSVLDVFAGVAMYLAVLYRVDIWNFIRSQSEHLANSWKEWRWGPIRLINHGFYAGAAGFVGALIAGSFMSTYYGFIIFLLCTMAIVGAGLWAQLVEGSPKLQRPYGYYGSVIGVLTGCILVAIFFSVNFYILFAAFAVAAPWVQILGRLRCLIQGCCHGKPSDESIGIHFTQPYSRVNKISGLRGAALHPTQLYSIGTNLITGLILFRLLSLEMPASFIIGMYFILNGLGRFVEESFRGEAQTPYWAGMRIYQWIAMGAVLFGMIMTPISDVKMPVSDITLETVGWAIVLGVIAIIAYGVDFPSSNRRFARLTSA</sequence>
<organism evidence="10 11">
    <name type="scientific">Bacteroides sedimenti</name>
    <dbReference type="NCBI Taxonomy" id="2136147"/>
    <lineage>
        <taxon>Bacteria</taxon>
        <taxon>Pseudomonadati</taxon>
        <taxon>Bacteroidota</taxon>
        <taxon>Bacteroidia</taxon>
        <taxon>Bacteroidales</taxon>
        <taxon>Bacteroidaceae</taxon>
        <taxon>Bacteroides</taxon>
    </lineage>
</organism>
<keyword evidence="4" id="KW-0808">Transferase</keyword>
<dbReference type="Gene3D" id="1.20.120.1630">
    <property type="match status" value="1"/>
</dbReference>
<name>A0ABN6Z363_9BACE</name>
<evidence type="ECO:0000313" key="11">
    <source>
        <dbReference type="Proteomes" id="UP001496674"/>
    </source>
</evidence>
<dbReference type="Pfam" id="PF01790">
    <property type="entry name" value="LGT"/>
    <property type="match status" value="1"/>
</dbReference>
<feature type="transmembrane region" description="Helical" evidence="8">
    <location>
        <begin position="459"/>
        <end position="476"/>
    </location>
</feature>
<evidence type="ECO:0000256" key="4">
    <source>
        <dbReference type="ARBA" id="ARBA00022679"/>
    </source>
</evidence>
<keyword evidence="3" id="KW-1003">Cell membrane</keyword>
<feature type="transmembrane region" description="Helical" evidence="8">
    <location>
        <begin position="435"/>
        <end position="453"/>
    </location>
</feature>
<feature type="transmembrane region" description="Helical" evidence="8">
    <location>
        <begin position="312"/>
        <end position="330"/>
    </location>
</feature>
<dbReference type="Proteomes" id="UP001496674">
    <property type="component" value="Chromosome"/>
</dbReference>
<evidence type="ECO:0000259" key="9">
    <source>
        <dbReference type="Pfam" id="PF14378"/>
    </source>
</evidence>
<proteinExistence type="inferred from homology"/>
<protein>
    <recommendedName>
        <fullName evidence="9">Inositolphosphotransferase Aur1/Ipt1 domain-containing protein</fullName>
    </recommendedName>
</protein>
<feature type="transmembrane region" description="Helical" evidence="8">
    <location>
        <begin position="115"/>
        <end position="132"/>
    </location>
</feature>
<dbReference type="InterPro" id="IPR026841">
    <property type="entry name" value="Aur1/Ipt1"/>
</dbReference>
<feature type="transmembrane region" description="Helical" evidence="8">
    <location>
        <begin position="168"/>
        <end position="190"/>
    </location>
</feature>
<feature type="transmembrane region" description="Helical" evidence="8">
    <location>
        <begin position="584"/>
        <end position="602"/>
    </location>
</feature>
<keyword evidence="7 8" id="KW-0472">Membrane</keyword>
<gene>
    <name evidence="10" type="ORF">BSYN_12830</name>
</gene>
<comment type="subcellular location">
    <subcellularLocation>
        <location evidence="1">Endomembrane system</location>
        <topology evidence="1">Multi-pass membrane protein</topology>
    </subcellularLocation>
</comment>
<dbReference type="RefSeq" id="WP_353334223.1">
    <property type="nucleotide sequence ID" value="NZ_AP028055.1"/>
</dbReference>
<reference evidence="10 11" key="1">
    <citation type="submission" date="2023-04" db="EMBL/GenBank/DDBJ databases">
        <title>Draft genome sequence of acteroides sedimenti strain YN3PY1.</title>
        <authorList>
            <person name="Yoshida N."/>
        </authorList>
    </citation>
    <scope>NUCLEOTIDE SEQUENCE [LARGE SCALE GENOMIC DNA]</scope>
    <source>
        <strain evidence="10 11">YN3PY1</strain>
    </source>
</reference>
<dbReference type="Pfam" id="PF14378">
    <property type="entry name" value="PAP2_3"/>
    <property type="match status" value="1"/>
</dbReference>
<evidence type="ECO:0000256" key="2">
    <source>
        <dbReference type="ARBA" id="ARBA00007150"/>
    </source>
</evidence>
<evidence type="ECO:0000256" key="8">
    <source>
        <dbReference type="SAM" id="Phobius"/>
    </source>
</evidence>
<evidence type="ECO:0000256" key="7">
    <source>
        <dbReference type="ARBA" id="ARBA00023136"/>
    </source>
</evidence>
<keyword evidence="5 8" id="KW-0812">Transmembrane</keyword>
<evidence type="ECO:0000256" key="1">
    <source>
        <dbReference type="ARBA" id="ARBA00004127"/>
    </source>
</evidence>
<feature type="transmembrane region" description="Helical" evidence="8">
    <location>
        <begin position="7"/>
        <end position="28"/>
    </location>
</feature>
<dbReference type="InterPro" id="IPR007318">
    <property type="entry name" value="Phopholipid_MeTrfase"/>
</dbReference>
<dbReference type="SUPFAM" id="SSF48317">
    <property type="entry name" value="Acid phosphatase/Vanadium-dependent haloperoxidase"/>
    <property type="match status" value="1"/>
</dbReference>
<dbReference type="InterPro" id="IPR036938">
    <property type="entry name" value="PAP2/HPO_sf"/>
</dbReference>
<keyword evidence="11" id="KW-1185">Reference proteome</keyword>
<keyword evidence="6 8" id="KW-1133">Transmembrane helix</keyword>
<feature type="transmembrane region" description="Helical" evidence="8">
    <location>
        <begin position="614"/>
        <end position="632"/>
    </location>
</feature>
<evidence type="ECO:0000256" key="5">
    <source>
        <dbReference type="ARBA" id="ARBA00022692"/>
    </source>
</evidence>
<dbReference type="EMBL" id="AP028055">
    <property type="protein sequence ID" value="BEG99018.1"/>
    <property type="molecule type" value="Genomic_DNA"/>
</dbReference>
<feature type="transmembrane region" description="Helical" evidence="8">
    <location>
        <begin position="402"/>
        <end position="423"/>
    </location>
</feature>
<feature type="transmembrane region" description="Helical" evidence="8">
    <location>
        <begin position="48"/>
        <end position="67"/>
    </location>
</feature>
<dbReference type="PANTHER" id="PTHR30589">
    <property type="entry name" value="PROLIPOPROTEIN DIACYLGLYCERYL TRANSFERASE"/>
    <property type="match status" value="1"/>
</dbReference>
<dbReference type="PANTHER" id="PTHR30589:SF0">
    <property type="entry name" value="PHOSPHATIDYLGLYCEROL--PROLIPOPROTEIN DIACYLGLYCERYL TRANSFERASE"/>
    <property type="match status" value="1"/>
</dbReference>
<feature type="transmembrane region" description="Helical" evidence="8">
    <location>
        <begin position="280"/>
        <end position="300"/>
    </location>
</feature>
<accession>A0ABN6Z363</accession>
<feature type="domain" description="Inositolphosphotransferase Aur1/Ipt1" evidence="9">
    <location>
        <begin position="210"/>
        <end position="347"/>
    </location>
</feature>